<proteinExistence type="predicted"/>
<evidence type="ECO:0000313" key="2">
    <source>
        <dbReference type="EMBL" id="BBX09969.1"/>
    </source>
</evidence>
<gene>
    <name evidence="2" type="ORF">MAIC_47720</name>
</gene>
<organism evidence="2 3">
    <name type="scientific">Mycolicibacterium aichiense</name>
    <dbReference type="NCBI Taxonomy" id="1799"/>
    <lineage>
        <taxon>Bacteria</taxon>
        <taxon>Bacillati</taxon>
        <taxon>Actinomycetota</taxon>
        <taxon>Actinomycetes</taxon>
        <taxon>Mycobacteriales</taxon>
        <taxon>Mycobacteriaceae</taxon>
        <taxon>Mycolicibacterium</taxon>
    </lineage>
</organism>
<dbReference type="EMBL" id="AP022561">
    <property type="protein sequence ID" value="BBX09969.1"/>
    <property type="molecule type" value="Genomic_DNA"/>
</dbReference>
<dbReference type="AlphaFoldDB" id="A0AAD1HS50"/>
<feature type="region of interest" description="Disordered" evidence="1">
    <location>
        <begin position="37"/>
        <end position="78"/>
    </location>
</feature>
<dbReference type="Proteomes" id="UP000467327">
    <property type="component" value="Chromosome"/>
</dbReference>
<feature type="compositionally biased region" description="Low complexity" evidence="1">
    <location>
        <begin position="37"/>
        <end position="51"/>
    </location>
</feature>
<reference evidence="2 3" key="1">
    <citation type="journal article" date="2019" name="Emerg. Microbes Infect.">
        <title>Comprehensive subspecies identification of 175 nontuberculous mycobacteria species based on 7547 genomic profiles.</title>
        <authorList>
            <person name="Matsumoto Y."/>
            <person name="Kinjo T."/>
            <person name="Motooka D."/>
            <person name="Nabeya D."/>
            <person name="Jung N."/>
            <person name="Uechi K."/>
            <person name="Horii T."/>
            <person name="Iida T."/>
            <person name="Fujita J."/>
            <person name="Nakamura S."/>
        </authorList>
    </citation>
    <scope>NUCLEOTIDE SEQUENCE [LARGE SCALE GENOMIC DNA]</scope>
    <source>
        <strain evidence="2 3">JCM 6376</strain>
    </source>
</reference>
<sequence>MSLGQQGRYIGRVGALAVALGIGGVIAALPAVAAADTGAGDSGKATASAGKHAPRTPAKPDGRTPKAPLPAAATKPARAISASSRVPLARLRVGHDPLAPVTEAISWAVLAVTRREQSGPTGISVPASSVTTAEPADGIAHTARTLTHVSPSRNAGSAASVPSVQLAQVPAAAEVETSADMTFWNDVVAPALTDFVELGIKFSDLTAAKQAVVNLFLPVAIELMGEALYGDPVNGALSGLAGNPDFSTFVSNQVETSLAGMGASQGAAQVAGAAAAYWCTSVLNDTYFQNAFGTFIQTLTVIPNGGGALDLLGDLVTTDFTVNDLVSADLLESAPTVVGSLAAFLTDEGVQRALATATFGAVNILLGAQGDPASTDFVTFIGDSIGNSLASALGGGPAAIQIGAAISQATVTFLTTPAVQAKIADVAGSLFGYTVDGEIARCTGLFCQSGVAGEIGSVVGTLFAAVGLGDNQADAIEGAVQSLQGSTAVQDGIAGTVASAVFSLWADSAVQQGVGTFVTDVVSAFTADSATRLLVGQRVEQSVTSALGGGPVAVGVGAAVSTAVQNLLANPAGVNGLLAVAGAALSYVEVPIGVSTVIEEVLPAIIAGTDPVTALANAWPSLRTSPAVEDSLPLAVKLGLQTLFSYQGLLPALGAFITDVVSGSAASEPVQAWVGQQVQQELTAALSGSAAAAGIGSAVGAAVQNLVANATFVNGVLGAAESALTTLLGTSGIAADLTGAGEQVVWSLLAGNDVAAAVGAAWQGLQSDSMFTSALGTAVASAVYAFTSDTGVVAALAATTSALVSDLASDAAVRTFLGALVGPTFGPTLVSTLADPAAATQIAATLGSLITGFFGYAGVPGALSNAAQGFVAALSAGATVSGAVQGAVQYLQADSAIKAALDAIIPPGLRSLLTVPAVQQAVGEAAQGLVADFLGTTPLHNAVLDSQAGQVTKVAVDSLLSNPSVQTLISSLAGDIVNGTPTSDLAETVIQAVVRSPALQVAIGMALGQGIGSLFGANPVGFLVGQVTGATAALLIGMLSGLSLIVYQVSGSAAAVAPRSNSYLLIRVPAA</sequence>
<protein>
    <submittedName>
        <fullName evidence="2">Uncharacterized protein</fullName>
    </submittedName>
</protein>
<keyword evidence="3" id="KW-1185">Reference proteome</keyword>
<name>A0AAD1HS50_9MYCO</name>
<accession>A0AAD1HS50</accession>
<evidence type="ECO:0000256" key="1">
    <source>
        <dbReference type="SAM" id="MobiDB-lite"/>
    </source>
</evidence>
<evidence type="ECO:0000313" key="3">
    <source>
        <dbReference type="Proteomes" id="UP000467327"/>
    </source>
</evidence>
<dbReference type="RefSeq" id="WP_115318653.1">
    <property type="nucleotide sequence ID" value="NZ_AP022561.1"/>
</dbReference>
<dbReference type="KEGG" id="maic:MAIC_47720"/>
<feature type="compositionally biased region" description="Low complexity" evidence="1">
    <location>
        <begin position="65"/>
        <end position="78"/>
    </location>
</feature>